<dbReference type="EMBL" id="GBXM01043981">
    <property type="protein sequence ID" value="JAH64596.1"/>
    <property type="molecule type" value="Transcribed_RNA"/>
</dbReference>
<reference evidence="1" key="2">
    <citation type="journal article" date="2015" name="Fish Shellfish Immunol.">
        <title>Early steps in the European eel (Anguilla anguilla)-Vibrio vulnificus interaction in the gills: Role of the RtxA13 toxin.</title>
        <authorList>
            <person name="Callol A."/>
            <person name="Pajuelo D."/>
            <person name="Ebbesson L."/>
            <person name="Teles M."/>
            <person name="MacKenzie S."/>
            <person name="Amaro C."/>
        </authorList>
    </citation>
    <scope>NUCLEOTIDE SEQUENCE</scope>
</reference>
<name>A0A0E9UFJ4_ANGAN</name>
<organism evidence="1">
    <name type="scientific">Anguilla anguilla</name>
    <name type="common">European freshwater eel</name>
    <name type="synonym">Muraena anguilla</name>
    <dbReference type="NCBI Taxonomy" id="7936"/>
    <lineage>
        <taxon>Eukaryota</taxon>
        <taxon>Metazoa</taxon>
        <taxon>Chordata</taxon>
        <taxon>Craniata</taxon>
        <taxon>Vertebrata</taxon>
        <taxon>Euteleostomi</taxon>
        <taxon>Actinopterygii</taxon>
        <taxon>Neopterygii</taxon>
        <taxon>Teleostei</taxon>
        <taxon>Anguilliformes</taxon>
        <taxon>Anguillidae</taxon>
        <taxon>Anguilla</taxon>
    </lineage>
</organism>
<dbReference type="AlphaFoldDB" id="A0A0E9UFJ4"/>
<protein>
    <submittedName>
        <fullName evidence="1">Uncharacterized protein</fullName>
    </submittedName>
</protein>
<evidence type="ECO:0000313" key="1">
    <source>
        <dbReference type="EMBL" id="JAH64596.1"/>
    </source>
</evidence>
<sequence>MLMVLPPGQNKGRFVFLHETHLTYSEHVKI</sequence>
<accession>A0A0E9UFJ4</accession>
<reference evidence="1" key="1">
    <citation type="submission" date="2014-11" db="EMBL/GenBank/DDBJ databases">
        <authorList>
            <person name="Amaro Gonzalez C."/>
        </authorList>
    </citation>
    <scope>NUCLEOTIDE SEQUENCE</scope>
</reference>
<proteinExistence type="predicted"/>